<protein>
    <submittedName>
        <fullName evidence="1">Uncharacterized protein</fullName>
    </submittedName>
</protein>
<comment type="caution">
    <text evidence="1">The sequence shown here is derived from an EMBL/GenBank/DDBJ whole genome shotgun (WGS) entry which is preliminary data.</text>
</comment>
<name>A0A0E2H3K9_9FIRM</name>
<dbReference type="EMBL" id="AGYR01000060">
    <property type="protein sequence ID" value="ENZ08817.1"/>
    <property type="molecule type" value="Genomic_DNA"/>
</dbReference>
<accession>A0A0E2H3K9</accession>
<sequence length="68" mass="8094">MWTTHLYYQNPILTLLGYRIYKFHFINPVIDGCKDKTMIAVCKTGIAEEKIVKWKYISDDVCLMYNKN</sequence>
<organism evidence="1 2">
    <name type="scientific">[Clostridium] clostridioforme 90A8</name>
    <dbReference type="NCBI Taxonomy" id="999408"/>
    <lineage>
        <taxon>Bacteria</taxon>
        <taxon>Bacillati</taxon>
        <taxon>Bacillota</taxon>
        <taxon>Clostridia</taxon>
        <taxon>Lachnospirales</taxon>
        <taxon>Lachnospiraceae</taxon>
        <taxon>Enterocloster</taxon>
    </lineage>
</organism>
<proteinExistence type="predicted"/>
<gene>
    <name evidence="1" type="ORF">HMPREF1090_04857</name>
</gene>
<dbReference type="HOGENOM" id="CLU_2786500_0_0_9"/>
<dbReference type="PATRIC" id="fig|999408.3.peg.5232"/>
<evidence type="ECO:0000313" key="1">
    <source>
        <dbReference type="EMBL" id="ENZ08817.1"/>
    </source>
</evidence>
<dbReference type="AlphaFoldDB" id="A0A0E2H3K9"/>
<dbReference type="Proteomes" id="UP000013085">
    <property type="component" value="Unassembled WGS sequence"/>
</dbReference>
<reference evidence="1 2" key="1">
    <citation type="submission" date="2013-01" db="EMBL/GenBank/DDBJ databases">
        <title>The Genome Sequence of Clostridium clostridioforme 90A8.</title>
        <authorList>
            <consortium name="The Broad Institute Genome Sequencing Platform"/>
            <person name="Earl A."/>
            <person name="Ward D."/>
            <person name="Feldgarden M."/>
            <person name="Gevers D."/>
            <person name="Courvalin P."/>
            <person name="Lambert T."/>
            <person name="Walker B."/>
            <person name="Young S.K."/>
            <person name="Zeng Q."/>
            <person name="Gargeya S."/>
            <person name="Fitzgerald M."/>
            <person name="Haas B."/>
            <person name="Abouelleil A."/>
            <person name="Alvarado L."/>
            <person name="Arachchi H.M."/>
            <person name="Berlin A.M."/>
            <person name="Chapman S.B."/>
            <person name="Dewar J."/>
            <person name="Goldberg J."/>
            <person name="Griggs A."/>
            <person name="Gujja S."/>
            <person name="Hansen M."/>
            <person name="Howarth C."/>
            <person name="Imamovic A."/>
            <person name="Larimer J."/>
            <person name="McCowan C."/>
            <person name="Murphy C."/>
            <person name="Neiman D."/>
            <person name="Pearson M."/>
            <person name="Priest M."/>
            <person name="Roberts A."/>
            <person name="Saif S."/>
            <person name="Shea T."/>
            <person name="Sisk P."/>
            <person name="Sykes S."/>
            <person name="Wortman J."/>
            <person name="Nusbaum C."/>
            <person name="Birren B."/>
        </authorList>
    </citation>
    <scope>NUCLEOTIDE SEQUENCE [LARGE SCALE GENOMIC DNA]</scope>
    <source>
        <strain evidence="1 2">90A8</strain>
    </source>
</reference>
<evidence type="ECO:0000313" key="2">
    <source>
        <dbReference type="Proteomes" id="UP000013085"/>
    </source>
</evidence>